<feature type="domain" description="HD" evidence="2">
    <location>
        <begin position="160"/>
        <end position="280"/>
    </location>
</feature>
<dbReference type="Gene3D" id="2.40.50.140">
    <property type="entry name" value="Nucleic acid-binding proteins"/>
    <property type="match status" value="1"/>
</dbReference>
<keyword evidence="1" id="KW-0378">Hydrolase</keyword>
<dbReference type="GO" id="GO:0016787">
    <property type="term" value="F:hydrolase activity"/>
    <property type="evidence" value="ECO:0007669"/>
    <property type="project" value="UniProtKB-KW"/>
</dbReference>
<keyword evidence="4" id="KW-1185">Reference proteome</keyword>
<dbReference type="SMART" id="SM00471">
    <property type="entry name" value="HDc"/>
    <property type="match status" value="1"/>
</dbReference>
<gene>
    <name evidence="3" type="ORF">HZI73_25385</name>
</gene>
<dbReference type="PROSITE" id="PS51831">
    <property type="entry name" value="HD"/>
    <property type="match status" value="1"/>
</dbReference>
<protein>
    <submittedName>
        <fullName evidence="3">HD domain-containing protein</fullName>
    </submittedName>
</protein>
<dbReference type="Proteomes" id="UP000683246">
    <property type="component" value="Chromosome"/>
</dbReference>
<evidence type="ECO:0000313" key="4">
    <source>
        <dbReference type="Proteomes" id="UP000683246"/>
    </source>
</evidence>
<name>A0A8J8SJC8_9FIRM</name>
<organism evidence="3 4">
    <name type="scientific">Vallitalea pronyensis</name>
    <dbReference type="NCBI Taxonomy" id="1348613"/>
    <lineage>
        <taxon>Bacteria</taxon>
        <taxon>Bacillati</taxon>
        <taxon>Bacillota</taxon>
        <taxon>Clostridia</taxon>
        <taxon>Lachnospirales</taxon>
        <taxon>Vallitaleaceae</taxon>
        <taxon>Vallitalea</taxon>
    </lineage>
</organism>
<dbReference type="InterPro" id="IPR050798">
    <property type="entry name" value="YhaM_exoribonuc/phosphodiest"/>
</dbReference>
<evidence type="ECO:0000256" key="1">
    <source>
        <dbReference type="ARBA" id="ARBA00022801"/>
    </source>
</evidence>
<proteinExistence type="predicted"/>
<dbReference type="PANTHER" id="PTHR37294:SF1">
    <property type="entry name" value="3'-5' EXORIBONUCLEASE YHAM"/>
    <property type="match status" value="1"/>
</dbReference>
<dbReference type="RefSeq" id="WP_212696128.1">
    <property type="nucleotide sequence ID" value="NZ_CP058649.1"/>
</dbReference>
<dbReference type="AlphaFoldDB" id="A0A8J8SJC8"/>
<evidence type="ECO:0000313" key="3">
    <source>
        <dbReference type="EMBL" id="QUI25423.1"/>
    </source>
</evidence>
<dbReference type="CDD" id="cd00077">
    <property type="entry name" value="HDc"/>
    <property type="match status" value="1"/>
</dbReference>
<dbReference type="InterPro" id="IPR006674">
    <property type="entry name" value="HD_domain"/>
</dbReference>
<dbReference type="Pfam" id="PF01966">
    <property type="entry name" value="HD"/>
    <property type="match status" value="1"/>
</dbReference>
<evidence type="ECO:0000259" key="2">
    <source>
        <dbReference type="PROSITE" id="PS51831"/>
    </source>
</evidence>
<dbReference type="Gene3D" id="1.10.3210.10">
    <property type="entry name" value="Hypothetical protein af1432"/>
    <property type="match status" value="1"/>
</dbReference>
<dbReference type="EMBL" id="CP058649">
    <property type="protein sequence ID" value="QUI25423.1"/>
    <property type="molecule type" value="Genomic_DNA"/>
</dbReference>
<dbReference type="CDD" id="cd04492">
    <property type="entry name" value="YhaM_OBF_like"/>
    <property type="match status" value="1"/>
</dbReference>
<sequence length="313" mass="36190">MRYIADLREGEQVQEHYLCVNKQVLKTRAGKTYYSLKLQDKTGVVDAKIWDLNDGINDFNEHEYIKIDALVITFQNSIQLNIRRLRKSSEGEYDPREYIPVSNRDIGEMYEELLVYVHAIENKYLSTLVKKFFIEDRDFISIFKSHTAAKTMHHSYLGGLLEHTLCVLNMCEFLANQYTMINKDILYTAALFHDVGKMNELSAFPIIEYTDPGQLLGHIVITIEWISDEIRQIVGFPDALGNMVKHCILAHHGELEYGSPKKPQTIEALALHFADNCDAKLRTFTDLLEGSEVEGNWLGFQRIFDSNVRRTKF</sequence>
<dbReference type="KEGG" id="vpy:HZI73_25385"/>
<accession>A0A8J8SJC8</accession>
<dbReference type="InterPro" id="IPR003607">
    <property type="entry name" value="HD/PDEase_dom"/>
</dbReference>
<reference evidence="3" key="1">
    <citation type="submission" date="2020-07" db="EMBL/GenBank/DDBJ databases">
        <title>Vallitalea pronyensis genome.</title>
        <authorList>
            <person name="Postec A."/>
        </authorList>
    </citation>
    <scope>NUCLEOTIDE SEQUENCE</scope>
    <source>
        <strain evidence="3">FatNI3</strain>
    </source>
</reference>
<dbReference type="SUPFAM" id="SSF109604">
    <property type="entry name" value="HD-domain/PDEase-like"/>
    <property type="match status" value="1"/>
</dbReference>
<dbReference type="InterPro" id="IPR006675">
    <property type="entry name" value="HDIG_dom"/>
</dbReference>
<dbReference type="GO" id="GO:0031125">
    <property type="term" value="P:rRNA 3'-end processing"/>
    <property type="evidence" value="ECO:0007669"/>
    <property type="project" value="TreeGrafter"/>
</dbReference>
<dbReference type="InterPro" id="IPR012340">
    <property type="entry name" value="NA-bd_OB-fold"/>
</dbReference>
<dbReference type="PANTHER" id="PTHR37294">
    <property type="entry name" value="3'-5' EXORIBONUCLEASE YHAM"/>
    <property type="match status" value="1"/>
</dbReference>
<dbReference type="NCBIfam" id="TIGR00277">
    <property type="entry name" value="HDIG"/>
    <property type="match status" value="1"/>
</dbReference>